<dbReference type="RefSeq" id="WP_038939369.1">
    <property type="nucleotide sequence ID" value="NZ_CP035784.1"/>
</dbReference>
<feature type="signal peptide" evidence="1">
    <location>
        <begin position="1"/>
        <end position="25"/>
    </location>
</feature>
<dbReference type="Proteomes" id="UP000863257">
    <property type="component" value="Unassembled WGS sequence"/>
</dbReference>
<protein>
    <recommendedName>
        <fullName evidence="7">Lipoprotein</fullName>
    </recommendedName>
</protein>
<reference evidence="2" key="2">
    <citation type="journal article" date="2018" name="Genome Biol.">
        <title>SKESA: strategic k-mer extension for scrupulous assemblies.</title>
        <authorList>
            <person name="Souvorov A."/>
            <person name="Agarwala R."/>
            <person name="Lipman D.J."/>
        </authorList>
    </citation>
    <scope>NUCLEOTIDE SEQUENCE</scope>
    <source>
        <strain evidence="2">BCW_3452</strain>
    </source>
</reference>
<organism evidence="2">
    <name type="scientific">Vibrio vulnificus</name>
    <dbReference type="NCBI Taxonomy" id="672"/>
    <lineage>
        <taxon>Bacteria</taxon>
        <taxon>Pseudomonadati</taxon>
        <taxon>Pseudomonadota</taxon>
        <taxon>Gammaproteobacteria</taxon>
        <taxon>Vibrionales</taxon>
        <taxon>Vibrionaceae</taxon>
        <taxon>Vibrio</taxon>
    </lineage>
</organism>
<accession>A0A4Q7HZI5</accession>
<keyword evidence="1" id="KW-0732">Signal</keyword>
<reference evidence="5 6" key="1">
    <citation type="submission" date="2017-12" db="EMBL/GenBank/DDBJ databases">
        <title>FDA dAtabase for Regulatory Grade micrObial Sequences (FDA-ARGOS): Supporting development and validation of Infectious Disease Dx tests.</title>
        <authorList>
            <person name="Hoffmann M."/>
            <person name="Allard M."/>
            <person name="Evans P."/>
            <person name="Brown E."/>
            <person name="Tallon L.J."/>
            <person name="Sadzewicz L."/>
            <person name="Sengamalay N."/>
            <person name="Ott S."/>
            <person name="Godinez A."/>
            <person name="Nagaraj S."/>
            <person name="Vavikolanu K."/>
            <person name="Aluvathingal J."/>
            <person name="Nadendla S."/>
            <person name="Hobson J."/>
            <person name="Sichtig H."/>
        </authorList>
    </citation>
    <scope>NUCLEOTIDE SEQUENCE [LARGE SCALE GENOMIC DNA]</scope>
    <source>
        <strain evidence="6">ATCC 29307</strain>
        <strain evidence="5">FDAARGOS_118</strain>
    </source>
</reference>
<evidence type="ECO:0000313" key="3">
    <source>
        <dbReference type="EMBL" id="HAS8543239.1"/>
    </source>
</evidence>
<feature type="chain" id="PRO_5044608308" description="Lipoprotein" evidence="1">
    <location>
        <begin position="26"/>
        <end position="306"/>
    </location>
</feature>
<proteinExistence type="predicted"/>
<evidence type="ECO:0000313" key="6">
    <source>
        <dbReference type="Proteomes" id="UP000054370"/>
    </source>
</evidence>
<name>A0A4Q7HZI5_VIBVL</name>
<evidence type="ECO:0008006" key="7">
    <source>
        <dbReference type="Google" id="ProtNLM"/>
    </source>
</evidence>
<dbReference type="AlphaFoldDB" id="A0A4Q7HZI5"/>
<reference evidence="2" key="3">
    <citation type="submission" date="2019-01" db="EMBL/GenBank/DDBJ databases">
        <authorList>
            <consortium name="NCBI Pathogen Detection Project"/>
        </authorList>
    </citation>
    <scope>NUCLEOTIDE SEQUENCE</scope>
    <source>
        <strain evidence="2">BCW_3452</strain>
    </source>
</reference>
<evidence type="ECO:0000313" key="5">
    <source>
        <dbReference type="EMBL" id="PNM68550.1"/>
    </source>
</evidence>
<gene>
    <name evidence="5" type="ORF">AL548_021115</name>
    <name evidence="2" type="ORF">I7730_08655</name>
    <name evidence="3" type="ORF">I7730_26340</name>
    <name evidence="4" type="ORF">J0J18_15020</name>
</gene>
<dbReference type="EMBL" id="DACRBY010000197">
    <property type="protein sequence ID" value="HAS8543239.1"/>
    <property type="molecule type" value="Genomic_DNA"/>
</dbReference>
<dbReference type="PROSITE" id="PS51257">
    <property type="entry name" value="PROKAR_LIPOPROTEIN"/>
    <property type="match status" value="1"/>
</dbReference>
<dbReference type="EMBL" id="JAFKOQ010000009">
    <property type="protein sequence ID" value="MBN8123056.1"/>
    <property type="molecule type" value="Genomic_DNA"/>
</dbReference>
<reference evidence="4" key="4">
    <citation type="submission" date="2021-03" db="EMBL/GenBank/DDBJ databases">
        <title>Study of the foodborne Vibrio vulnificus isolates from China.</title>
        <authorList>
            <person name="Zheng Z."/>
            <person name="Ye L."/>
        </authorList>
    </citation>
    <scope>NUCLEOTIDE SEQUENCE</scope>
    <source>
        <strain evidence="4">Vv1582</strain>
    </source>
</reference>
<evidence type="ECO:0000256" key="1">
    <source>
        <dbReference type="SAM" id="SignalP"/>
    </source>
</evidence>
<sequence length="306" mass="35071">MNKNLISLSILSLLLLSGCNGSSNSSSPIPEKQTRSELDFNKAKFSPKNGQWLSYEEKTEHLGEESSEIFYIQYIPKNSVELIELLNTLPQDEAVQLETVINNHVNNGVENFYVRIIKNSMGVEDTDFLYDKDGQLYRINEEVSLSLINLFNKHPSLIGIFDGLEFPKSAQTYKDKEIKLSSLKHEIIGLKISDDDAYRLIKHYDINDTQMVISRCSLNWKRAPKRLENGKFLEMINNQQIEIGLIEYNSTLTLECLNDAQPSSTTLIDDKITTIYHPTFGYLRHIEIIGLDQTTLTLQDLKWTTQ</sequence>
<evidence type="ECO:0000313" key="4">
    <source>
        <dbReference type="EMBL" id="MBN8123056.1"/>
    </source>
</evidence>
<dbReference type="Proteomes" id="UP000664056">
    <property type="component" value="Unassembled WGS sequence"/>
</dbReference>
<evidence type="ECO:0000313" key="2">
    <source>
        <dbReference type="EMBL" id="HAS8539858.1"/>
    </source>
</evidence>
<dbReference type="EMBL" id="DACRBY010000008">
    <property type="protein sequence ID" value="HAS8539858.1"/>
    <property type="molecule type" value="Genomic_DNA"/>
</dbReference>
<comment type="caution">
    <text evidence="2">The sequence shown here is derived from an EMBL/GenBank/DDBJ whole genome shotgun (WGS) entry which is preliminary data.</text>
</comment>
<dbReference type="EMBL" id="LOSH02000004">
    <property type="protein sequence ID" value="PNM68550.1"/>
    <property type="molecule type" value="Genomic_DNA"/>
</dbReference>
<dbReference type="Proteomes" id="UP000054370">
    <property type="component" value="Unassembled WGS sequence"/>
</dbReference>
<keyword evidence="6" id="KW-1185">Reference proteome</keyword>